<dbReference type="PANTHER" id="PTHR35340:SF5">
    <property type="entry name" value="ASST-DOMAIN-CONTAINING PROTEIN"/>
    <property type="match status" value="1"/>
</dbReference>
<dbReference type="Pfam" id="PF05935">
    <property type="entry name" value="Arylsulfotrans"/>
    <property type="match status" value="1"/>
</dbReference>
<reference evidence="3" key="1">
    <citation type="journal article" date="2019" name="Int. J. Syst. Evol. Microbiol.">
        <title>The Global Catalogue of Microorganisms (GCM) 10K type strain sequencing project: providing services to taxonomists for standard genome sequencing and annotation.</title>
        <authorList>
            <consortium name="The Broad Institute Genomics Platform"/>
            <consortium name="The Broad Institute Genome Sequencing Center for Infectious Disease"/>
            <person name="Wu L."/>
            <person name="Ma J."/>
        </authorList>
    </citation>
    <scope>NUCLEOTIDE SEQUENCE [LARGE SCALE GENOMIC DNA]</scope>
    <source>
        <strain evidence="3">CGMCC 1.12295</strain>
    </source>
</reference>
<organism evidence="2 3">
    <name type="scientific">Siminovitchia sediminis</name>
    <dbReference type="NCBI Taxonomy" id="1274353"/>
    <lineage>
        <taxon>Bacteria</taxon>
        <taxon>Bacillati</taxon>
        <taxon>Bacillota</taxon>
        <taxon>Bacilli</taxon>
        <taxon>Bacillales</taxon>
        <taxon>Bacillaceae</taxon>
        <taxon>Siminovitchia</taxon>
    </lineage>
</organism>
<dbReference type="InterPro" id="IPR011044">
    <property type="entry name" value="Quino_amine_DH_bsu"/>
</dbReference>
<keyword evidence="1" id="KW-1133">Transmembrane helix</keyword>
<dbReference type="PANTHER" id="PTHR35340">
    <property type="entry name" value="PQQ ENZYME REPEAT PROTEIN-RELATED"/>
    <property type="match status" value="1"/>
</dbReference>
<keyword evidence="1" id="KW-0472">Membrane</keyword>
<dbReference type="Proteomes" id="UP001597301">
    <property type="component" value="Unassembled WGS sequence"/>
</dbReference>
<evidence type="ECO:0000313" key="2">
    <source>
        <dbReference type="EMBL" id="MFD1707732.1"/>
    </source>
</evidence>
<keyword evidence="1" id="KW-0812">Transmembrane</keyword>
<keyword evidence="3" id="KW-1185">Reference proteome</keyword>
<dbReference type="RefSeq" id="WP_380774528.1">
    <property type="nucleotide sequence ID" value="NZ_JBHUEO010000042.1"/>
</dbReference>
<evidence type="ECO:0000256" key="1">
    <source>
        <dbReference type="SAM" id="Phobius"/>
    </source>
</evidence>
<dbReference type="InterPro" id="IPR010262">
    <property type="entry name" value="Arylsulfotransferase_bact"/>
</dbReference>
<feature type="transmembrane region" description="Helical" evidence="1">
    <location>
        <begin position="7"/>
        <end position="25"/>
    </location>
</feature>
<accession>A0ABW4KHY3</accession>
<gene>
    <name evidence="2" type="ORF">ACFSCZ_13475</name>
</gene>
<sequence length="511" mass="58352">MSKNLRIWTAAILLVIPAVLIYFIASTPLENAPPPEEPEQEAKVQSFPEDYDWIPLPDMDLKNPGNMYELPSLTTEAKNVLDLRSLSDHQVQVNGEDVTGKDSYPLTVETISDEDFITLTVDGKNHHIRTLPQGLSGYTVDNKGAEDGFYYFTYGDYIVKMNASGQIVYYKNLGTAYSFDFKLNTTEDGKKYYSYLVQNRTEEKVKVIGYQTTKAVIMDEHYRVVDEVDSLIPTDLVEPEPLENHDFLLLDLGHYVVSSYYAETVTNIPAHIQQKPGGANVMAAYLQEIKNQEVIWEWKSTEYPEFYEQSVEHNDFTNEHAAYADYMHFNAITVDPGDHHFVVSFRNLDSLVKLNRNTGEVMWILGGKGDQFGLTEEQQFRRQHKVSVLSDGSLLFFNNGNVLPVAPYPIVPEEDPLRKEQAETTIVKVRLDEENKQIESFESFPTGHFSATRGSVHMLDEDQNIVLIGWGSGENNEEHFTEVNLNTGEKLLTFYPHDEDLISYRVYKFAE</sequence>
<name>A0ABW4KHY3_9BACI</name>
<dbReference type="EMBL" id="JBHUEO010000042">
    <property type="protein sequence ID" value="MFD1707732.1"/>
    <property type="molecule type" value="Genomic_DNA"/>
</dbReference>
<comment type="caution">
    <text evidence="2">The sequence shown here is derived from an EMBL/GenBank/DDBJ whole genome shotgun (WGS) entry which is preliminary data.</text>
</comment>
<dbReference type="SUPFAM" id="SSF50969">
    <property type="entry name" value="YVTN repeat-like/Quinoprotein amine dehydrogenase"/>
    <property type="match status" value="1"/>
</dbReference>
<protein>
    <submittedName>
        <fullName evidence="2">Aryl-sulfate sulfotransferase</fullName>
    </submittedName>
</protein>
<dbReference type="InterPro" id="IPR053143">
    <property type="entry name" value="Arylsulfate_ST"/>
</dbReference>
<evidence type="ECO:0000313" key="3">
    <source>
        <dbReference type="Proteomes" id="UP001597301"/>
    </source>
</evidence>
<proteinExistence type="predicted"/>